<dbReference type="Gene3D" id="1.10.287.470">
    <property type="entry name" value="Helix hairpin bin"/>
    <property type="match status" value="1"/>
</dbReference>
<dbReference type="Gene3D" id="2.40.50.100">
    <property type="match status" value="1"/>
</dbReference>
<comment type="similarity">
    <text evidence="2">Belongs to the membrane fusion protein (MFP) (TC 8.A.1) family.</text>
</comment>
<keyword evidence="4" id="KW-0175">Coiled coil</keyword>
<feature type="domain" description="Multidrug resistance protein MdtA-like C-terminal permuted SH3" evidence="7">
    <location>
        <begin position="293"/>
        <end position="352"/>
    </location>
</feature>
<feature type="domain" description="CusB-like beta-barrel" evidence="6">
    <location>
        <begin position="214"/>
        <end position="286"/>
    </location>
</feature>
<evidence type="ECO:0000259" key="5">
    <source>
        <dbReference type="Pfam" id="PF25917"/>
    </source>
</evidence>
<dbReference type="InterPro" id="IPR058627">
    <property type="entry name" value="MdtA-like_C"/>
</dbReference>
<dbReference type="Gene3D" id="2.40.420.20">
    <property type="match status" value="1"/>
</dbReference>
<evidence type="ECO:0000313" key="9">
    <source>
        <dbReference type="Proteomes" id="UP001172630"/>
    </source>
</evidence>
<dbReference type="PANTHER" id="PTHR30469:SF15">
    <property type="entry name" value="HLYD FAMILY OF SECRETION PROTEINS"/>
    <property type="match status" value="1"/>
</dbReference>
<comment type="caution">
    <text evidence="8">The sequence shown here is derived from an EMBL/GenBank/DDBJ whole genome shotgun (WGS) entry which is preliminary data.</text>
</comment>
<evidence type="ECO:0000256" key="3">
    <source>
        <dbReference type="ARBA" id="ARBA00022448"/>
    </source>
</evidence>
<feature type="domain" description="Multidrug resistance protein MdtA-like barrel-sandwich hybrid" evidence="5">
    <location>
        <begin position="71"/>
        <end position="206"/>
    </location>
</feature>
<dbReference type="InterPro" id="IPR058792">
    <property type="entry name" value="Beta-barrel_RND_2"/>
</dbReference>
<feature type="coiled-coil region" evidence="4">
    <location>
        <begin position="107"/>
        <end position="134"/>
    </location>
</feature>
<organism evidence="8 9">
    <name type="scientific">Rhizobium calliandrae</name>
    <dbReference type="NCBI Taxonomy" id="1312182"/>
    <lineage>
        <taxon>Bacteria</taxon>
        <taxon>Pseudomonadati</taxon>
        <taxon>Pseudomonadota</taxon>
        <taxon>Alphaproteobacteria</taxon>
        <taxon>Hyphomicrobiales</taxon>
        <taxon>Rhizobiaceae</taxon>
        <taxon>Rhizobium/Agrobacterium group</taxon>
        <taxon>Rhizobium</taxon>
    </lineage>
</organism>
<gene>
    <name evidence="8" type="ORF">PY650_15960</name>
</gene>
<dbReference type="Gene3D" id="2.40.30.170">
    <property type="match status" value="1"/>
</dbReference>
<dbReference type="Pfam" id="PF25954">
    <property type="entry name" value="Beta-barrel_RND_2"/>
    <property type="match status" value="1"/>
</dbReference>
<protein>
    <submittedName>
        <fullName evidence="8">Efflux RND transporter periplasmic adaptor subunit</fullName>
    </submittedName>
</protein>
<dbReference type="InterPro" id="IPR058625">
    <property type="entry name" value="MdtA-like_BSH"/>
</dbReference>
<keyword evidence="3" id="KW-0813">Transport</keyword>
<evidence type="ECO:0000256" key="2">
    <source>
        <dbReference type="ARBA" id="ARBA00009477"/>
    </source>
</evidence>
<comment type="subcellular location">
    <subcellularLocation>
        <location evidence="1">Cell envelope</location>
    </subcellularLocation>
</comment>
<dbReference type="InterPro" id="IPR006143">
    <property type="entry name" value="RND_pump_MFP"/>
</dbReference>
<name>A0ABT7KG04_9HYPH</name>
<evidence type="ECO:0000313" key="8">
    <source>
        <dbReference type="EMBL" id="MDL2407132.1"/>
    </source>
</evidence>
<dbReference type="RefSeq" id="WP_285880350.1">
    <property type="nucleotide sequence ID" value="NZ_JARFYN010000018.1"/>
</dbReference>
<proteinExistence type="inferred from homology"/>
<dbReference type="Pfam" id="PF25917">
    <property type="entry name" value="BSH_RND"/>
    <property type="match status" value="1"/>
</dbReference>
<accession>A0ABT7KG04</accession>
<keyword evidence="9" id="KW-1185">Reference proteome</keyword>
<evidence type="ECO:0000259" key="6">
    <source>
        <dbReference type="Pfam" id="PF25954"/>
    </source>
</evidence>
<dbReference type="SUPFAM" id="SSF111369">
    <property type="entry name" value="HlyD-like secretion proteins"/>
    <property type="match status" value="1"/>
</dbReference>
<evidence type="ECO:0000256" key="1">
    <source>
        <dbReference type="ARBA" id="ARBA00004196"/>
    </source>
</evidence>
<dbReference type="PANTHER" id="PTHR30469">
    <property type="entry name" value="MULTIDRUG RESISTANCE PROTEIN MDTA"/>
    <property type="match status" value="1"/>
</dbReference>
<dbReference type="Pfam" id="PF25967">
    <property type="entry name" value="RND-MFP_C"/>
    <property type="match status" value="1"/>
</dbReference>
<reference evidence="8" key="1">
    <citation type="submission" date="2023-06" db="EMBL/GenBank/DDBJ databases">
        <title>Phylogenetic Diversity of Rhizobium strains.</title>
        <authorList>
            <person name="Moura F.T."/>
            <person name="Helene L.C.F."/>
            <person name="Hungria M."/>
        </authorList>
    </citation>
    <scope>NUCLEOTIDE SEQUENCE</scope>
    <source>
        <strain evidence="8">CCGE524</strain>
    </source>
</reference>
<evidence type="ECO:0000256" key="4">
    <source>
        <dbReference type="SAM" id="Coils"/>
    </source>
</evidence>
<sequence length="383" mass="40870">MVSLTTTTIRSAAGAAVFTAVALMLSGCNEKKEETAEVIRPVKVVEIAKADTTRMLDYSGSVRARTDMNLGFRVNGKIIERKVDIGQKVKPGDVLARIDSTDFALAVRRSQADLDAAEKQVQTTELARNRAQQLFDKNVAPKSQLEQAELSYDQAVSTRDSAVSALAEAKNQVAYTDLTSDMNGIVTTINADVGQVVGSGTPVITVAVDGEKEVQIAVPEMDIAQFRVGKDVKAHFWSDDKLVLDGKVREVSGSADAQSRTFAVRVSLPNDPRVLLGMTATIEAQADNTEPYVSIPLSALAQKDGRQIVWLVDRSASTVHSRSVKVADFADDGVRVAYGLKAGDVVVAAGTQFMSENMKVKVPTAQQAAAETNGSAAAADIVR</sequence>
<evidence type="ECO:0000259" key="7">
    <source>
        <dbReference type="Pfam" id="PF25967"/>
    </source>
</evidence>
<dbReference type="NCBIfam" id="TIGR01730">
    <property type="entry name" value="RND_mfp"/>
    <property type="match status" value="1"/>
</dbReference>
<dbReference type="EMBL" id="JARFYN010000018">
    <property type="protein sequence ID" value="MDL2407132.1"/>
    <property type="molecule type" value="Genomic_DNA"/>
</dbReference>
<dbReference type="Proteomes" id="UP001172630">
    <property type="component" value="Unassembled WGS sequence"/>
</dbReference>